<dbReference type="InterPro" id="IPR050194">
    <property type="entry name" value="Glycosyltransferase_grp1"/>
</dbReference>
<sequence length="380" mass="42903">MSDRKIRVLEVNKLYYPVTGGIERLVQQIAEGLYQKMDVKVLVCREKGFGTKELINGVEVIRAGSAGMLLSLPISLSFLVKFRKMSKNADIVHVHLPFPLADLACLLSNYKGKIIVSWHSDIVRQKKMMKFYKPLMKKFLKRADLILVATQGHIDGSDYLPEYRDKCKIVPYGVEPRIEQLADEYLSCKELNNEGSSKSVKFLFIGRLVYYKGCEVLIEAFSKVKNGELCLVGTGPLEERLKQKTIDLGIAEKVMFRGAITDDEMIQCIYDCDALVLPSIVKSEAFGLVQLEAMVFQKPVINTNLPSGVPFVSLDKETGLTVEPGSPEELAKAMQWLIDHEDARITMGKNGRQRVKAQFTTKDMLENIEHIYCELAKNKE</sequence>
<feature type="domain" description="Glycosyltransferase subfamily 4-like N-terminal" evidence="2">
    <location>
        <begin position="20"/>
        <end position="175"/>
    </location>
</feature>
<evidence type="ECO:0000313" key="3">
    <source>
        <dbReference type="EMBL" id="RFZ75993.1"/>
    </source>
</evidence>
<name>A0A3E2N4S0_9FIRM</name>
<accession>A0A3E2N4S0</accession>
<organism evidence="3 4">
    <name type="scientific">Lacrimispora amygdalina</name>
    <dbReference type="NCBI Taxonomy" id="253257"/>
    <lineage>
        <taxon>Bacteria</taxon>
        <taxon>Bacillati</taxon>
        <taxon>Bacillota</taxon>
        <taxon>Clostridia</taxon>
        <taxon>Lachnospirales</taxon>
        <taxon>Lachnospiraceae</taxon>
        <taxon>Lacrimispora</taxon>
    </lineage>
</organism>
<dbReference type="GO" id="GO:0016757">
    <property type="term" value="F:glycosyltransferase activity"/>
    <property type="evidence" value="ECO:0007669"/>
    <property type="project" value="InterPro"/>
</dbReference>
<evidence type="ECO:0000259" key="2">
    <source>
        <dbReference type="Pfam" id="PF13439"/>
    </source>
</evidence>
<dbReference type="InterPro" id="IPR028098">
    <property type="entry name" value="Glyco_trans_4-like_N"/>
</dbReference>
<dbReference type="PANTHER" id="PTHR45947">
    <property type="entry name" value="SULFOQUINOVOSYL TRANSFERASE SQD2"/>
    <property type="match status" value="1"/>
</dbReference>
<feature type="domain" description="Glycosyl transferase family 1" evidence="1">
    <location>
        <begin position="197"/>
        <end position="354"/>
    </location>
</feature>
<dbReference type="RefSeq" id="WP_117419853.1">
    <property type="nucleotide sequence ID" value="NZ_QOHO01000108.1"/>
</dbReference>
<dbReference type="Proteomes" id="UP000260680">
    <property type="component" value="Unassembled WGS sequence"/>
</dbReference>
<dbReference type="SUPFAM" id="SSF53756">
    <property type="entry name" value="UDP-Glycosyltransferase/glycogen phosphorylase"/>
    <property type="match status" value="1"/>
</dbReference>
<comment type="caution">
    <text evidence="3">The sequence shown here is derived from an EMBL/GenBank/DDBJ whole genome shotgun (WGS) entry which is preliminary data.</text>
</comment>
<protein>
    <submittedName>
        <fullName evidence="3">Glycosyltransferase</fullName>
    </submittedName>
</protein>
<dbReference type="EMBL" id="QOHO01000108">
    <property type="protein sequence ID" value="RFZ75993.1"/>
    <property type="molecule type" value="Genomic_DNA"/>
</dbReference>
<gene>
    <name evidence="3" type="ORF">DS742_26030</name>
</gene>
<reference evidence="3 4" key="1">
    <citation type="submission" date="2018-07" db="EMBL/GenBank/DDBJ databases">
        <title>New species, Clostridium PI-S10-A1B.</title>
        <authorList>
            <person name="Krishna G."/>
            <person name="Summeta K."/>
            <person name="Shikha S."/>
            <person name="Prabhu P.B."/>
            <person name="Suresh K."/>
        </authorList>
    </citation>
    <scope>NUCLEOTIDE SEQUENCE [LARGE SCALE GENOMIC DNA]</scope>
    <source>
        <strain evidence="3 4">PI-S10-A1B</strain>
    </source>
</reference>
<dbReference type="AlphaFoldDB" id="A0A3E2N4S0"/>
<dbReference type="Gene3D" id="3.40.50.2000">
    <property type="entry name" value="Glycogen Phosphorylase B"/>
    <property type="match status" value="2"/>
</dbReference>
<evidence type="ECO:0000259" key="1">
    <source>
        <dbReference type="Pfam" id="PF00534"/>
    </source>
</evidence>
<dbReference type="InterPro" id="IPR001296">
    <property type="entry name" value="Glyco_trans_1"/>
</dbReference>
<dbReference type="OrthoDB" id="9802525at2"/>
<evidence type="ECO:0000313" key="4">
    <source>
        <dbReference type="Proteomes" id="UP000260680"/>
    </source>
</evidence>
<dbReference type="PANTHER" id="PTHR45947:SF3">
    <property type="entry name" value="SULFOQUINOVOSYL TRANSFERASE SQD2"/>
    <property type="match status" value="1"/>
</dbReference>
<dbReference type="Pfam" id="PF13439">
    <property type="entry name" value="Glyco_transf_4"/>
    <property type="match status" value="1"/>
</dbReference>
<dbReference type="Pfam" id="PF00534">
    <property type="entry name" value="Glycos_transf_1"/>
    <property type="match status" value="1"/>
</dbReference>
<proteinExistence type="predicted"/>